<feature type="domain" description="Porphobilinogen deaminase N-terminal" evidence="9">
    <location>
        <begin position="4"/>
        <end position="211"/>
    </location>
</feature>
<dbReference type="FunFam" id="3.40.190.10:FF:000004">
    <property type="entry name" value="Porphobilinogen deaminase"/>
    <property type="match status" value="1"/>
</dbReference>
<comment type="cofactor">
    <cofactor evidence="8">
        <name>dipyrromethane</name>
        <dbReference type="ChEBI" id="CHEBI:60342"/>
    </cofactor>
    <text evidence="8">Binds 1 dipyrromethane group covalently.</text>
</comment>
<evidence type="ECO:0000256" key="6">
    <source>
        <dbReference type="ARBA" id="ARBA00023244"/>
    </source>
</evidence>
<comment type="pathway">
    <text evidence="2">Porphyrin-containing compound metabolism; protoporphyrin-IX biosynthesis; coproporphyrinogen-III from 5-aminolevulinate: step 2/4.</text>
</comment>
<dbReference type="CDD" id="cd13647">
    <property type="entry name" value="PBP2_PBGD_2"/>
    <property type="match status" value="1"/>
</dbReference>
<reference evidence="11" key="1">
    <citation type="submission" date="2023-03" db="EMBL/GenBank/DDBJ databases">
        <authorList>
            <person name="Shen W."/>
            <person name="Cai J."/>
        </authorList>
    </citation>
    <scope>NUCLEOTIDE SEQUENCE</scope>
    <source>
        <strain evidence="11">P33-2</strain>
    </source>
</reference>
<dbReference type="RefSeq" id="WP_016181944.1">
    <property type="nucleotide sequence ID" value="NZ_CAAKOC010000256.1"/>
</dbReference>
<evidence type="ECO:0000259" key="10">
    <source>
        <dbReference type="Pfam" id="PF03900"/>
    </source>
</evidence>
<comment type="caution">
    <text evidence="11">The sequence shown here is derived from an EMBL/GenBank/DDBJ whole genome shotgun (WGS) entry which is preliminary data.</text>
</comment>
<evidence type="ECO:0000256" key="7">
    <source>
        <dbReference type="ARBA" id="ARBA00048169"/>
    </source>
</evidence>
<evidence type="ECO:0000256" key="5">
    <source>
        <dbReference type="ARBA" id="ARBA00022679"/>
    </source>
</evidence>
<evidence type="ECO:0000256" key="4">
    <source>
        <dbReference type="ARBA" id="ARBA00011245"/>
    </source>
</evidence>
<comment type="subunit">
    <text evidence="4 8">Monomer.</text>
</comment>
<protein>
    <recommendedName>
        <fullName evidence="8">Porphobilinogen deaminase</fullName>
        <shortName evidence="8">PBG</shortName>
        <ecNumber evidence="8">2.5.1.61</ecNumber>
    </recommendedName>
    <alternativeName>
        <fullName evidence="8">Hydroxymethylbilane synthase</fullName>
        <shortName evidence="8">HMBS</shortName>
    </alternativeName>
    <alternativeName>
        <fullName evidence="8">Pre-uroporphyrinogen synthase</fullName>
    </alternativeName>
</protein>
<dbReference type="AlphaFoldDB" id="A0A2N8PWU1"/>
<dbReference type="PANTHER" id="PTHR11557:SF0">
    <property type="entry name" value="PORPHOBILINOGEN DEAMINASE"/>
    <property type="match status" value="1"/>
</dbReference>
<dbReference type="Proteomes" id="UP001260773">
    <property type="component" value="Unassembled WGS sequence"/>
</dbReference>
<sequence>MRKLKVGTRKSPLAMKQTQIVINLLMTHCPQLEIEIVGLSTKGDRLQQAPLTQIGGKGVFVKEVEYQLQQKKIDFAVHSLKDMPANLPDDLILAATPKRAQPWDCLILKNDAVLEAEKEVTIGTSSLRRAKQLAMKYPNMRFVPIRGKIETRLEKMVREKMDGTVLACAGLERMNYFDQLSSYKILPPELCVPAIGQGILGVECRKEDREVFDLLVQITDEKTSSAATAERFFLRQMNGNCDLPIGAFAEKNGQVWDFYAFLAENMDATGRQLHLLGDDPLSLAEQAVKELFSQKTYC</sequence>
<evidence type="ECO:0000313" key="12">
    <source>
        <dbReference type="Proteomes" id="UP001260773"/>
    </source>
</evidence>
<dbReference type="GO" id="GO:0004418">
    <property type="term" value="F:hydroxymethylbilane synthase activity"/>
    <property type="evidence" value="ECO:0007669"/>
    <property type="project" value="UniProtKB-UniRule"/>
</dbReference>
<dbReference type="SUPFAM" id="SSF53850">
    <property type="entry name" value="Periplasmic binding protein-like II"/>
    <property type="match status" value="1"/>
</dbReference>
<dbReference type="Pfam" id="PF03900">
    <property type="entry name" value="Porphobil_deamC"/>
    <property type="match status" value="1"/>
</dbReference>
<evidence type="ECO:0000256" key="1">
    <source>
        <dbReference type="ARBA" id="ARBA00002869"/>
    </source>
</evidence>
<dbReference type="EC" id="2.5.1.61" evidence="8"/>
<dbReference type="PRINTS" id="PR00151">
    <property type="entry name" value="PORPHBDMNASE"/>
</dbReference>
<dbReference type="InterPro" id="IPR022418">
    <property type="entry name" value="Porphobilinogen_deaminase_C"/>
</dbReference>
<keyword evidence="6 8" id="KW-0627">Porphyrin biosynthesis</keyword>
<dbReference type="InterPro" id="IPR036803">
    <property type="entry name" value="Porphobilinogen_deaminase_C_sf"/>
</dbReference>
<dbReference type="GO" id="GO:0006782">
    <property type="term" value="P:protoporphyrinogen IX biosynthetic process"/>
    <property type="evidence" value="ECO:0007669"/>
    <property type="project" value="UniProtKB-UniRule"/>
</dbReference>
<comment type="function">
    <text evidence="1 8">Tetrapolymerization of the monopyrrole PBG into the hydroxymethylbilane pre-uroporphyrinogen in several discrete steps.</text>
</comment>
<gene>
    <name evidence="8 11" type="primary">hemC</name>
    <name evidence="11" type="ORF">P7D43_13340</name>
</gene>
<dbReference type="HAMAP" id="MF_00260">
    <property type="entry name" value="Porphobil_deam"/>
    <property type="match status" value="1"/>
</dbReference>
<dbReference type="SUPFAM" id="SSF54782">
    <property type="entry name" value="Porphobilinogen deaminase (hydroxymethylbilane synthase), C-terminal domain"/>
    <property type="match status" value="1"/>
</dbReference>
<evidence type="ECO:0000256" key="3">
    <source>
        <dbReference type="ARBA" id="ARBA00005638"/>
    </source>
</evidence>
<proteinExistence type="inferred from homology"/>
<dbReference type="Pfam" id="PF01379">
    <property type="entry name" value="Porphobil_deam"/>
    <property type="match status" value="1"/>
</dbReference>
<dbReference type="PANTHER" id="PTHR11557">
    <property type="entry name" value="PORPHOBILINOGEN DEAMINASE"/>
    <property type="match status" value="1"/>
</dbReference>
<evidence type="ECO:0000313" key="11">
    <source>
        <dbReference type="EMBL" id="MDT2403352.1"/>
    </source>
</evidence>
<dbReference type="GO" id="GO:0005737">
    <property type="term" value="C:cytoplasm"/>
    <property type="evidence" value="ECO:0007669"/>
    <property type="project" value="UniProtKB-UniRule"/>
</dbReference>
<evidence type="ECO:0000259" key="9">
    <source>
        <dbReference type="Pfam" id="PF01379"/>
    </source>
</evidence>
<dbReference type="EMBL" id="JARPWH010000048">
    <property type="protein sequence ID" value="MDT2403352.1"/>
    <property type="molecule type" value="Genomic_DNA"/>
</dbReference>
<comment type="similarity">
    <text evidence="3 8">Belongs to the HMBS family.</text>
</comment>
<accession>A0A2N8PWU1</accession>
<evidence type="ECO:0000256" key="2">
    <source>
        <dbReference type="ARBA" id="ARBA00004735"/>
    </source>
</evidence>
<comment type="catalytic activity">
    <reaction evidence="7 8">
        <text>4 porphobilinogen + H2O = hydroxymethylbilane + 4 NH4(+)</text>
        <dbReference type="Rhea" id="RHEA:13185"/>
        <dbReference type="ChEBI" id="CHEBI:15377"/>
        <dbReference type="ChEBI" id="CHEBI:28938"/>
        <dbReference type="ChEBI" id="CHEBI:57845"/>
        <dbReference type="ChEBI" id="CHEBI:58126"/>
        <dbReference type="EC" id="2.5.1.61"/>
    </reaction>
</comment>
<evidence type="ECO:0000256" key="8">
    <source>
        <dbReference type="HAMAP-Rule" id="MF_00260"/>
    </source>
</evidence>
<keyword evidence="5 8" id="KW-0808">Transferase</keyword>
<dbReference type="Gene3D" id="3.30.160.40">
    <property type="entry name" value="Porphobilinogen deaminase, C-terminal domain"/>
    <property type="match status" value="1"/>
</dbReference>
<dbReference type="InterPro" id="IPR000860">
    <property type="entry name" value="HemC"/>
</dbReference>
<comment type="miscellaneous">
    <text evidence="8">The porphobilinogen subunits are added to the dipyrromethane group.</text>
</comment>
<feature type="modified residue" description="S-(dipyrrolylmethanemethyl)cysteine" evidence="8">
    <location>
        <position position="241"/>
    </location>
</feature>
<dbReference type="NCBIfam" id="TIGR00212">
    <property type="entry name" value="hemC"/>
    <property type="match status" value="1"/>
</dbReference>
<organism evidence="11 12">
    <name type="scientific">Enterococcus avium</name>
    <name type="common">Streptococcus avium</name>
    <dbReference type="NCBI Taxonomy" id="33945"/>
    <lineage>
        <taxon>Bacteria</taxon>
        <taxon>Bacillati</taxon>
        <taxon>Bacillota</taxon>
        <taxon>Bacilli</taxon>
        <taxon>Lactobacillales</taxon>
        <taxon>Enterococcaceae</taxon>
        <taxon>Enterococcus</taxon>
    </lineage>
</organism>
<dbReference type="Gene3D" id="3.40.190.10">
    <property type="entry name" value="Periplasmic binding protein-like II"/>
    <property type="match status" value="2"/>
</dbReference>
<feature type="domain" description="Porphobilinogen deaminase C-terminal" evidence="10">
    <location>
        <begin position="226"/>
        <end position="263"/>
    </location>
</feature>
<name>A0A2N8PWU1_ENTAV</name>
<dbReference type="InterPro" id="IPR022417">
    <property type="entry name" value="Porphobilin_deaminase_N"/>
</dbReference>
<dbReference type="PIRSF" id="PIRSF001438">
    <property type="entry name" value="4pyrrol_synth_OHMeBilane_synth"/>
    <property type="match status" value="1"/>
</dbReference>
<dbReference type="FunFam" id="3.40.190.10:FF:000005">
    <property type="entry name" value="Porphobilinogen deaminase"/>
    <property type="match status" value="1"/>
</dbReference>